<dbReference type="AlphaFoldDB" id="A0A9D1GQ58"/>
<dbReference type="InterPro" id="IPR017850">
    <property type="entry name" value="Alkaline_phosphatase_core_sf"/>
</dbReference>
<dbReference type="PIRSF" id="PIRSF001491">
    <property type="entry name" value="Ppentomutase"/>
    <property type="match status" value="1"/>
</dbReference>
<dbReference type="GO" id="GO:0000287">
    <property type="term" value="F:magnesium ion binding"/>
    <property type="evidence" value="ECO:0007669"/>
    <property type="project" value="UniProtKB-UniRule"/>
</dbReference>
<evidence type="ECO:0000259" key="8">
    <source>
        <dbReference type="Pfam" id="PF01676"/>
    </source>
</evidence>
<evidence type="ECO:0000256" key="1">
    <source>
        <dbReference type="ARBA" id="ARBA00010373"/>
    </source>
</evidence>
<evidence type="ECO:0000256" key="3">
    <source>
        <dbReference type="ARBA" id="ARBA00022723"/>
    </source>
</evidence>
<dbReference type="NCBIfam" id="TIGR01696">
    <property type="entry name" value="deoB"/>
    <property type="match status" value="1"/>
</dbReference>
<dbReference type="GO" id="GO:0030145">
    <property type="term" value="F:manganese ion binding"/>
    <property type="evidence" value="ECO:0007669"/>
    <property type="project" value="UniProtKB-UniRule"/>
</dbReference>
<comment type="subcellular location">
    <subcellularLocation>
        <location evidence="6">Cytoplasm</location>
    </subcellularLocation>
</comment>
<feature type="domain" description="Metalloenzyme" evidence="8">
    <location>
        <begin position="5"/>
        <end position="380"/>
    </location>
</feature>
<feature type="binding site" evidence="6">
    <location>
        <position position="341"/>
    </location>
    <ligand>
        <name>Mn(2+)</name>
        <dbReference type="ChEBI" id="CHEBI:29035"/>
        <label>2</label>
    </ligand>
</feature>
<keyword evidence="5 6" id="KW-0413">Isomerase</keyword>
<comment type="cofactor">
    <cofactor evidence="6">
        <name>Mn(2+)</name>
        <dbReference type="ChEBI" id="CHEBI:29035"/>
    </cofactor>
    <text evidence="6">Binds 2 manganese ions.</text>
</comment>
<keyword evidence="2 6" id="KW-0963">Cytoplasm</keyword>
<name>A0A9D1GQ58_9MOLU</name>
<dbReference type="CDD" id="cd16009">
    <property type="entry name" value="PPM"/>
    <property type="match status" value="1"/>
</dbReference>
<evidence type="ECO:0000313" key="10">
    <source>
        <dbReference type="Proteomes" id="UP000886758"/>
    </source>
</evidence>
<reference evidence="9" key="1">
    <citation type="submission" date="2020-10" db="EMBL/GenBank/DDBJ databases">
        <authorList>
            <person name="Gilroy R."/>
        </authorList>
    </citation>
    <scope>NUCLEOTIDE SEQUENCE</scope>
    <source>
        <strain evidence="9">ChiW17-6978</strain>
    </source>
</reference>
<feature type="binding site" evidence="6">
    <location>
        <position position="329"/>
    </location>
    <ligand>
        <name>Mn(2+)</name>
        <dbReference type="ChEBI" id="CHEBI:29035"/>
        <label>1</label>
    </ligand>
</feature>
<proteinExistence type="inferred from homology"/>
<dbReference type="InterPro" id="IPR024052">
    <property type="entry name" value="Phosphopentomutase_DeoB_cap_sf"/>
</dbReference>
<dbReference type="PANTHER" id="PTHR21110">
    <property type="entry name" value="PHOSPHOPENTOMUTASE"/>
    <property type="match status" value="1"/>
</dbReference>
<reference evidence="9" key="2">
    <citation type="journal article" date="2021" name="PeerJ">
        <title>Extensive microbial diversity within the chicken gut microbiome revealed by metagenomics and culture.</title>
        <authorList>
            <person name="Gilroy R."/>
            <person name="Ravi A."/>
            <person name="Getino M."/>
            <person name="Pursley I."/>
            <person name="Horton D.L."/>
            <person name="Alikhan N.F."/>
            <person name="Baker D."/>
            <person name="Gharbi K."/>
            <person name="Hall N."/>
            <person name="Watson M."/>
            <person name="Adriaenssens E.M."/>
            <person name="Foster-Nyarko E."/>
            <person name="Jarju S."/>
            <person name="Secka A."/>
            <person name="Antonio M."/>
            <person name="Oren A."/>
            <person name="Chaudhuri R.R."/>
            <person name="La Ragione R."/>
            <person name="Hildebrand F."/>
            <person name="Pallen M.J."/>
        </authorList>
    </citation>
    <scope>NUCLEOTIDE SEQUENCE</scope>
    <source>
        <strain evidence="9">ChiW17-6978</strain>
    </source>
</reference>
<dbReference type="InterPro" id="IPR010045">
    <property type="entry name" value="DeoB"/>
</dbReference>
<evidence type="ECO:0000256" key="5">
    <source>
        <dbReference type="ARBA" id="ARBA00023235"/>
    </source>
</evidence>
<sequence length="393" mass="43755">MIMFKRVFCIVMDSVGCGTAPLSHLYGDEGANTIAHISEASGGIYLPILESFGYGHLTDIKGVSKTNRPIAYVMKADELSKGKDTMTGHWEMMGIQTTQPFKTFTDTGFPKELIEKLEERTGHRIIGNVAASGTEILKELGEEHIQTKAMIVYTSADSVLQIACHEQYFGLEELYRCCQIARELCMDERYKVGRIIARPFVGENKNEFKRTPNRHDYALSPSGKTTLDALKEAGLDVVSIGKINDIFNGCGITEAHKSLSNHHGMEVLNEVADTDFKGLCFVNLVDFDALYGHRRDPLGYRDCLEEFDRDLQAFLPHLKDDDLLIITADHGNDPTWSGTDHTREYVPIFAYAKNVKGGVLSVRKSFADIGATIAENFKVEAPQIGESFLKELV</sequence>
<keyword evidence="3 6" id="KW-0479">Metal-binding</keyword>
<evidence type="ECO:0000256" key="7">
    <source>
        <dbReference type="NCBIfam" id="TIGR01696"/>
    </source>
</evidence>
<comment type="similarity">
    <text evidence="1 6">Belongs to the phosphopentomutase family.</text>
</comment>
<comment type="catalytic activity">
    <reaction evidence="6">
        <text>alpha-D-ribose 1-phosphate = D-ribose 5-phosphate</text>
        <dbReference type="Rhea" id="RHEA:18793"/>
        <dbReference type="ChEBI" id="CHEBI:57720"/>
        <dbReference type="ChEBI" id="CHEBI:78346"/>
        <dbReference type="EC" id="5.4.2.7"/>
    </reaction>
</comment>
<keyword evidence="4 6" id="KW-0464">Manganese</keyword>
<dbReference type="FunFam" id="3.30.70.1250:FF:000001">
    <property type="entry name" value="Phosphopentomutase"/>
    <property type="match status" value="1"/>
</dbReference>
<evidence type="ECO:0000256" key="6">
    <source>
        <dbReference type="HAMAP-Rule" id="MF_00740"/>
    </source>
</evidence>
<gene>
    <name evidence="6" type="primary">deoB</name>
    <name evidence="9" type="ORF">IAD46_02085</name>
</gene>
<dbReference type="GO" id="GO:0005829">
    <property type="term" value="C:cytosol"/>
    <property type="evidence" value="ECO:0007669"/>
    <property type="project" value="TreeGrafter"/>
</dbReference>
<dbReference type="HAMAP" id="MF_00740">
    <property type="entry name" value="Phosphopentomut"/>
    <property type="match status" value="1"/>
</dbReference>
<dbReference type="EC" id="5.4.2.7" evidence="6 7"/>
<feature type="binding site" evidence="6">
    <location>
        <position position="288"/>
    </location>
    <ligand>
        <name>Mn(2+)</name>
        <dbReference type="ChEBI" id="CHEBI:29035"/>
        <label>2</label>
    </ligand>
</feature>
<dbReference type="PANTHER" id="PTHR21110:SF0">
    <property type="entry name" value="PHOSPHOPENTOMUTASE"/>
    <property type="match status" value="1"/>
</dbReference>
<accession>A0A9D1GQ58</accession>
<feature type="binding site" evidence="6">
    <location>
        <position position="330"/>
    </location>
    <ligand>
        <name>Mn(2+)</name>
        <dbReference type="ChEBI" id="CHEBI:29035"/>
        <label>1</label>
    </ligand>
</feature>
<feature type="binding site" evidence="6">
    <location>
        <position position="13"/>
    </location>
    <ligand>
        <name>Mn(2+)</name>
        <dbReference type="ChEBI" id="CHEBI:29035"/>
        <label>1</label>
    </ligand>
</feature>
<dbReference type="SUPFAM" id="SSF53649">
    <property type="entry name" value="Alkaline phosphatase-like"/>
    <property type="match status" value="1"/>
</dbReference>
<dbReference type="NCBIfam" id="NF003766">
    <property type="entry name" value="PRK05362.1"/>
    <property type="match status" value="1"/>
</dbReference>
<dbReference type="InterPro" id="IPR006124">
    <property type="entry name" value="Metalloenzyme"/>
</dbReference>
<evidence type="ECO:0000256" key="4">
    <source>
        <dbReference type="ARBA" id="ARBA00023211"/>
    </source>
</evidence>
<evidence type="ECO:0000256" key="2">
    <source>
        <dbReference type="ARBA" id="ARBA00022490"/>
    </source>
</evidence>
<comment type="catalytic activity">
    <reaction evidence="6">
        <text>2-deoxy-alpha-D-ribose 1-phosphate = 2-deoxy-D-ribose 5-phosphate</text>
        <dbReference type="Rhea" id="RHEA:27658"/>
        <dbReference type="ChEBI" id="CHEBI:57259"/>
        <dbReference type="ChEBI" id="CHEBI:62877"/>
        <dbReference type="EC" id="5.4.2.7"/>
    </reaction>
</comment>
<dbReference type="GO" id="GO:0043094">
    <property type="term" value="P:metabolic compound salvage"/>
    <property type="evidence" value="ECO:0007669"/>
    <property type="project" value="UniProtKB-UniRule"/>
</dbReference>
<dbReference type="EMBL" id="DVLF01000067">
    <property type="protein sequence ID" value="HIT49794.1"/>
    <property type="molecule type" value="Genomic_DNA"/>
</dbReference>
<protein>
    <recommendedName>
        <fullName evidence="6 7">Phosphopentomutase</fullName>
        <ecNumber evidence="6 7">5.4.2.7</ecNumber>
    </recommendedName>
    <alternativeName>
        <fullName evidence="6">Phosphodeoxyribomutase</fullName>
    </alternativeName>
</protein>
<dbReference type="Gene3D" id="3.30.70.1250">
    <property type="entry name" value="Phosphopentomutase"/>
    <property type="match status" value="1"/>
</dbReference>
<feature type="binding site" evidence="6">
    <location>
        <position position="293"/>
    </location>
    <ligand>
        <name>Mn(2+)</name>
        <dbReference type="ChEBI" id="CHEBI:29035"/>
        <label>2</label>
    </ligand>
</feature>
<dbReference type="Pfam" id="PF01676">
    <property type="entry name" value="Metalloenzyme"/>
    <property type="match status" value="1"/>
</dbReference>
<dbReference type="GO" id="GO:0009117">
    <property type="term" value="P:nucleotide metabolic process"/>
    <property type="evidence" value="ECO:0007669"/>
    <property type="project" value="UniProtKB-UniRule"/>
</dbReference>
<dbReference type="SUPFAM" id="SSF143856">
    <property type="entry name" value="DeoB insert domain-like"/>
    <property type="match status" value="1"/>
</dbReference>
<dbReference type="Proteomes" id="UP000886758">
    <property type="component" value="Unassembled WGS sequence"/>
</dbReference>
<comment type="pathway">
    <text evidence="6">Carbohydrate degradation; 2-deoxy-D-ribose 1-phosphate degradation; D-glyceraldehyde 3-phosphate and acetaldehyde from 2-deoxy-alpha-D-ribose 1-phosphate: step 1/2.</text>
</comment>
<dbReference type="Gene3D" id="3.40.720.10">
    <property type="entry name" value="Alkaline Phosphatase, subunit A"/>
    <property type="match status" value="1"/>
</dbReference>
<comment type="function">
    <text evidence="6">Isomerase that catalyzes the conversion of deoxy-ribose 1-phosphate (dRib-1-P) and ribose 1-phosphate (Rib-1-P) to deoxy-ribose 5-phosphate (dRib-5-P) and ribose 5-phosphate (Rib-5-P), respectively.</text>
</comment>
<dbReference type="GO" id="GO:0006018">
    <property type="term" value="P:2-deoxyribose 1-phosphate catabolic process"/>
    <property type="evidence" value="ECO:0007669"/>
    <property type="project" value="UniProtKB-UniRule"/>
</dbReference>
<dbReference type="GO" id="GO:0008973">
    <property type="term" value="F:phosphopentomutase activity"/>
    <property type="evidence" value="ECO:0007669"/>
    <property type="project" value="UniProtKB-UniRule"/>
</dbReference>
<organism evidence="9 10">
    <name type="scientific">Candidatus Pelethenecus faecipullorum</name>
    <dbReference type="NCBI Taxonomy" id="2840900"/>
    <lineage>
        <taxon>Bacteria</taxon>
        <taxon>Bacillati</taxon>
        <taxon>Mycoplasmatota</taxon>
        <taxon>Mollicutes</taxon>
        <taxon>Candidatus Pelethenecus</taxon>
    </lineage>
</organism>
<comment type="caution">
    <text evidence="9">The sequence shown here is derived from an EMBL/GenBank/DDBJ whole genome shotgun (WGS) entry which is preliminary data.</text>
</comment>
<evidence type="ECO:0000313" key="9">
    <source>
        <dbReference type="EMBL" id="HIT49794.1"/>
    </source>
</evidence>